<comment type="caution">
    <text evidence="2">The sequence shown here is derived from an EMBL/GenBank/DDBJ whole genome shotgun (WGS) entry which is preliminary data.</text>
</comment>
<protein>
    <submittedName>
        <fullName evidence="2">Uncharacterized protein</fullName>
    </submittedName>
</protein>
<accession>A0AAV4USU4</accession>
<dbReference type="EMBL" id="BPLR01013382">
    <property type="protein sequence ID" value="GIY60823.1"/>
    <property type="molecule type" value="Genomic_DNA"/>
</dbReference>
<proteinExistence type="predicted"/>
<organism evidence="2 3">
    <name type="scientific">Caerostris extrusa</name>
    <name type="common">Bark spider</name>
    <name type="synonym">Caerostris bankana</name>
    <dbReference type="NCBI Taxonomy" id="172846"/>
    <lineage>
        <taxon>Eukaryota</taxon>
        <taxon>Metazoa</taxon>
        <taxon>Ecdysozoa</taxon>
        <taxon>Arthropoda</taxon>
        <taxon>Chelicerata</taxon>
        <taxon>Arachnida</taxon>
        <taxon>Araneae</taxon>
        <taxon>Araneomorphae</taxon>
        <taxon>Entelegynae</taxon>
        <taxon>Araneoidea</taxon>
        <taxon>Araneidae</taxon>
        <taxon>Caerostris</taxon>
    </lineage>
</organism>
<reference evidence="2 3" key="1">
    <citation type="submission" date="2021-06" db="EMBL/GenBank/DDBJ databases">
        <title>Caerostris extrusa draft genome.</title>
        <authorList>
            <person name="Kono N."/>
            <person name="Arakawa K."/>
        </authorList>
    </citation>
    <scope>NUCLEOTIDE SEQUENCE [LARGE SCALE GENOMIC DNA]</scope>
</reference>
<sequence>MYRRESSVSFGAAPLGRSMDGVCSRNARSRDRRILPRYGARGDLLPIVCARRELSLESRKGYGHGLEESRRPHYHCAG</sequence>
<keyword evidence="3" id="KW-1185">Reference proteome</keyword>
<feature type="region of interest" description="Disordered" evidence="1">
    <location>
        <begin position="1"/>
        <end position="28"/>
    </location>
</feature>
<evidence type="ECO:0000313" key="2">
    <source>
        <dbReference type="EMBL" id="GIY60823.1"/>
    </source>
</evidence>
<dbReference type="AlphaFoldDB" id="A0AAV4USU4"/>
<name>A0AAV4USU4_CAEEX</name>
<dbReference type="Proteomes" id="UP001054945">
    <property type="component" value="Unassembled WGS sequence"/>
</dbReference>
<evidence type="ECO:0000256" key="1">
    <source>
        <dbReference type="SAM" id="MobiDB-lite"/>
    </source>
</evidence>
<gene>
    <name evidence="2" type="ORF">CEXT_445831</name>
</gene>
<evidence type="ECO:0000313" key="3">
    <source>
        <dbReference type="Proteomes" id="UP001054945"/>
    </source>
</evidence>